<reference evidence="2" key="1">
    <citation type="journal article" date="2023" name="G3 (Bethesda)">
        <title>Whole genome assemblies of Zophobas morio and Tenebrio molitor.</title>
        <authorList>
            <person name="Kaur S."/>
            <person name="Stinson S.A."/>
            <person name="diCenzo G.C."/>
        </authorList>
    </citation>
    <scope>NUCLEOTIDE SEQUENCE</scope>
    <source>
        <strain evidence="2">QUZm001</strain>
    </source>
</reference>
<gene>
    <name evidence="2" type="ORF">Zmor_000318</name>
</gene>
<evidence type="ECO:0000256" key="1">
    <source>
        <dbReference type="SAM" id="MobiDB-lite"/>
    </source>
</evidence>
<keyword evidence="3" id="KW-1185">Reference proteome</keyword>
<protein>
    <submittedName>
        <fullName evidence="2">Uncharacterized protein</fullName>
    </submittedName>
</protein>
<name>A0AA38MNG4_9CUCU</name>
<feature type="region of interest" description="Disordered" evidence="1">
    <location>
        <begin position="60"/>
        <end position="103"/>
    </location>
</feature>
<dbReference type="AlphaFoldDB" id="A0AA38MNG4"/>
<proteinExistence type="predicted"/>
<accession>A0AA38MNG4</accession>
<evidence type="ECO:0000313" key="3">
    <source>
        <dbReference type="Proteomes" id="UP001168821"/>
    </source>
</evidence>
<organism evidence="2 3">
    <name type="scientific">Zophobas morio</name>
    <dbReference type="NCBI Taxonomy" id="2755281"/>
    <lineage>
        <taxon>Eukaryota</taxon>
        <taxon>Metazoa</taxon>
        <taxon>Ecdysozoa</taxon>
        <taxon>Arthropoda</taxon>
        <taxon>Hexapoda</taxon>
        <taxon>Insecta</taxon>
        <taxon>Pterygota</taxon>
        <taxon>Neoptera</taxon>
        <taxon>Endopterygota</taxon>
        <taxon>Coleoptera</taxon>
        <taxon>Polyphaga</taxon>
        <taxon>Cucujiformia</taxon>
        <taxon>Tenebrionidae</taxon>
        <taxon>Zophobas</taxon>
    </lineage>
</organism>
<feature type="compositionally biased region" description="Basic residues" evidence="1">
    <location>
        <begin position="79"/>
        <end position="103"/>
    </location>
</feature>
<sequence>MVTSRPRAARLLHVHGPTILKIGIDIKLEFHQHRHKDKQLENRKSLVFPTLHLSTWSAQLLQNQHKPPDRTFASSKPVGTRKARSHRRKHGQRPRPNKKPNKT</sequence>
<evidence type="ECO:0000313" key="2">
    <source>
        <dbReference type="EMBL" id="KAJ3664775.1"/>
    </source>
</evidence>
<dbReference type="Proteomes" id="UP001168821">
    <property type="component" value="Unassembled WGS sequence"/>
</dbReference>
<dbReference type="EMBL" id="JALNTZ010000001">
    <property type="protein sequence ID" value="KAJ3664775.1"/>
    <property type="molecule type" value="Genomic_DNA"/>
</dbReference>
<comment type="caution">
    <text evidence="2">The sequence shown here is derived from an EMBL/GenBank/DDBJ whole genome shotgun (WGS) entry which is preliminary data.</text>
</comment>